<proteinExistence type="predicted"/>
<name>A0ACC1RQZ4_9HYPO</name>
<gene>
    <name evidence="1" type="ORF">NM208_g12745</name>
</gene>
<accession>A0ACC1RQZ4</accession>
<keyword evidence="2" id="KW-1185">Reference proteome</keyword>
<organism evidence="1 2">
    <name type="scientific">Fusarium decemcellulare</name>
    <dbReference type="NCBI Taxonomy" id="57161"/>
    <lineage>
        <taxon>Eukaryota</taxon>
        <taxon>Fungi</taxon>
        <taxon>Dikarya</taxon>
        <taxon>Ascomycota</taxon>
        <taxon>Pezizomycotina</taxon>
        <taxon>Sordariomycetes</taxon>
        <taxon>Hypocreomycetidae</taxon>
        <taxon>Hypocreales</taxon>
        <taxon>Nectriaceae</taxon>
        <taxon>Fusarium</taxon>
        <taxon>Fusarium decemcellulare species complex</taxon>
    </lineage>
</organism>
<evidence type="ECO:0000313" key="2">
    <source>
        <dbReference type="Proteomes" id="UP001148629"/>
    </source>
</evidence>
<reference evidence="1" key="1">
    <citation type="submission" date="2022-08" db="EMBL/GenBank/DDBJ databases">
        <title>Genome Sequence of Fusarium decemcellulare.</title>
        <authorList>
            <person name="Buettner E."/>
        </authorList>
    </citation>
    <scope>NUCLEOTIDE SEQUENCE</scope>
    <source>
        <strain evidence="1">Babe19</strain>
    </source>
</reference>
<evidence type="ECO:0000313" key="1">
    <source>
        <dbReference type="EMBL" id="KAJ3522706.1"/>
    </source>
</evidence>
<comment type="caution">
    <text evidence="1">The sequence shown here is derived from an EMBL/GenBank/DDBJ whole genome shotgun (WGS) entry which is preliminary data.</text>
</comment>
<dbReference type="Proteomes" id="UP001148629">
    <property type="component" value="Unassembled WGS sequence"/>
</dbReference>
<sequence length="628" mass="68041">MVGGLVLGTLLAVAHHLFYASLDHRPVKSQVQQEWYFRVGIGLAFLVKTLLTASASLAYNQLLWYTLRSQPVTLAGVDALFGVISNALDFGNGELWRRGRGLVVAAFIVWTLPLIAVVSPSALNVQTSAQPNETTTKMPLPVLEYESVQKFAQWQSGGSSAYSAPSSRISRLLSATASQGAILNVAAPFPNCSYSLDFYAPSLSCGPPSGGVSFEAKVASLIDDRDTSSTSSPQSSIGYVGFVPQTVNSTATNGLQEIALRGLDSTLQNPYAADIVTIDANEGHDHARIYVVVPGWNGLASNTIECGLYNSSYTVDFHYQDSQQTISVRDATRVNGVTAEFAFDACDGDACSVAVVAYVSIMDAMGRLLLGQLDISNVGSMIPMRTQISTTVLMQTAEMQRLHNRTIVAGNKFTPEPLSIANITMADALEQLFLNMTLSLFSDSYLLQNRSSAAEGSVIIRVPQNVYRYNSRNLFIAYGVGILIDVLVVVVGLLCIWVSSGSYLSSFTTILRTTRDPSLDAIVLPDDTDGTWPVSNRLAKTKVILQDSVKWIGTAETRTMFAVIDNRVDPRQTASSEPMEQQTPSFDSQSIRGEGREKQESRRVCIRSSPPPLESHGQGSRRTHSESN</sequence>
<protein>
    <submittedName>
        <fullName evidence="1">Uncharacterized protein</fullName>
    </submittedName>
</protein>
<dbReference type="EMBL" id="JANRMS010002392">
    <property type="protein sequence ID" value="KAJ3522706.1"/>
    <property type="molecule type" value="Genomic_DNA"/>
</dbReference>